<sequence>MRASAATNIPRRVKRIGDAEAEAIPIKPSYLCQSTKQRDRLSLPVPTFTQRQLFVALSTAARFGDDFHEAARQPDCCTDSKVYRSVLQST</sequence>
<evidence type="ECO:0000313" key="1">
    <source>
        <dbReference type="EMBL" id="KAK3746478.1"/>
    </source>
</evidence>
<dbReference type="EMBL" id="JAWDGP010006142">
    <property type="protein sequence ID" value="KAK3746478.1"/>
    <property type="molecule type" value="Genomic_DNA"/>
</dbReference>
<comment type="caution">
    <text evidence="1">The sequence shown here is derived from an EMBL/GenBank/DDBJ whole genome shotgun (WGS) entry which is preliminary data.</text>
</comment>
<dbReference type="Proteomes" id="UP001283361">
    <property type="component" value="Unassembled WGS sequence"/>
</dbReference>
<protein>
    <submittedName>
        <fullName evidence="1">Uncharacterized protein</fullName>
    </submittedName>
</protein>
<accession>A0AAE0YI66</accession>
<keyword evidence="2" id="KW-1185">Reference proteome</keyword>
<organism evidence="1 2">
    <name type="scientific">Elysia crispata</name>
    <name type="common">lettuce slug</name>
    <dbReference type="NCBI Taxonomy" id="231223"/>
    <lineage>
        <taxon>Eukaryota</taxon>
        <taxon>Metazoa</taxon>
        <taxon>Spiralia</taxon>
        <taxon>Lophotrochozoa</taxon>
        <taxon>Mollusca</taxon>
        <taxon>Gastropoda</taxon>
        <taxon>Heterobranchia</taxon>
        <taxon>Euthyneura</taxon>
        <taxon>Panpulmonata</taxon>
        <taxon>Sacoglossa</taxon>
        <taxon>Placobranchoidea</taxon>
        <taxon>Plakobranchidae</taxon>
        <taxon>Elysia</taxon>
    </lineage>
</organism>
<name>A0AAE0YI66_9GAST</name>
<proteinExistence type="predicted"/>
<dbReference type="AlphaFoldDB" id="A0AAE0YI66"/>
<evidence type="ECO:0000313" key="2">
    <source>
        <dbReference type="Proteomes" id="UP001283361"/>
    </source>
</evidence>
<reference evidence="1" key="1">
    <citation type="journal article" date="2023" name="G3 (Bethesda)">
        <title>A reference genome for the long-term kleptoplast-retaining sea slug Elysia crispata morphotype clarki.</title>
        <authorList>
            <person name="Eastman K.E."/>
            <person name="Pendleton A.L."/>
            <person name="Shaikh M.A."/>
            <person name="Suttiyut T."/>
            <person name="Ogas R."/>
            <person name="Tomko P."/>
            <person name="Gavelis G."/>
            <person name="Widhalm J.R."/>
            <person name="Wisecaver J.H."/>
        </authorList>
    </citation>
    <scope>NUCLEOTIDE SEQUENCE</scope>
    <source>
        <strain evidence="1">ECLA1</strain>
    </source>
</reference>
<gene>
    <name evidence="1" type="ORF">RRG08_017486</name>
</gene>